<sequence>MKREKFSLLLSNKTYVRNDIDELRSHYEPQLIIKYFHSGELQTWLEDRYYDEEAEQISELSKDDPNLPQKLCAILGVSAIQHGILDDAQLKRLNEKKALLLQRTTDESIISKAPQTAFTQEDLADLLDMGESTIYLCGEVFTIPIRMTDKTYIGLLGTPRIKIKATSENELQEKNIILQNTILPWSEMSSPATNQPMVKSPISPVTLDKAKKLLVKISDKNFRQWGEGNLVWFICDIQTASSKREIESSLKSGAKESEQDLPTEIADNVDRMLDKLREVQETYDSLFTGGITYMNIIPPLSEVNYQLPLSAEKIKYDKPMDLGNELVKKARYMEMESDGFSGIFGVSDYFLQNPTDLAKVVSDYCHKVYVKLDKSSGGKALDSYLESMVSNLKTLLSQK</sequence>
<dbReference type="EMBL" id="FRBC01000001">
    <property type="protein sequence ID" value="SHK24947.1"/>
    <property type="molecule type" value="Genomic_DNA"/>
</dbReference>
<protein>
    <submittedName>
        <fullName evidence="1">Uncharacterized protein</fullName>
    </submittedName>
</protein>
<accession>A0A1M6QXZ9</accession>
<dbReference type="RefSeq" id="WP_073087826.1">
    <property type="nucleotide sequence ID" value="NZ_FRBC01000001.1"/>
</dbReference>
<dbReference type="OrthoDB" id="7056571at2"/>
<organism evidence="1 2">
    <name type="scientific">Selenomonas ruminantium</name>
    <dbReference type="NCBI Taxonomy" id="971"/>
    <lineage>
        <taxon>Bacteria</taxon>
        <taxon>Bacillati</taxon>
        <taxon>Bacillota</taxon>
        <taxon>Negativicutes</taxon>
        <taxon>Selenomonadales</taxon>
        <taxon>Selenomonadaceae</taxon>
        <taxon>Selenomonas</taxon>
    </lineage>
</organism>
<proteinExistence type="predicted"/>
<dbReference type="Proteomes" id="UP000184263">
    <property type="component" value="Unassembled WGS sequence"/>
</dbReference>
<reference evidence="1 2" key="1">
    <citation type="submission" date="2016-11" db="EMBL/GenBank/DDBJ databases">
        <authorList>
            <person name="Jaros S."/>
            <person name="Januszkiewicz K."/>
            <person name="Wedrychowicz H."/>
        </authorList>
    </citation>
    <scope>NUCLEOTIDE SEQUENCE [LARGE SCALE GENOMIC DNA]</scope>
    <source>
        <strain evidence="1 2">HD4</strain>
    </source>
</reference>
<evidence type="ECO:0000313" key="2">
    <source>
        <dbReference type="Proteomes" id="UP000184263"/>
    </source>
</evidence>
<name>A0A1M6QXZ9_SELRU</name>
<evidence type="ECO:0000313" key="1">
    <source>
        <dbReference type="EMBL" id="SHK24947.1"/>
    </source>
</evidence>
<gene>
    <name evidence="1" type="ORF">SAMN05216582_10139</name>
</gene>
<dbReference type="AlphaFoldDB" id="A0A1M6QXZ9"/>